<reference evidence="2" key="1">
    <citation type="submission" date="2022-11" db="UniProtKB">
        <authorList>
            <consortium name="WormBaseParasite"/>
        </authorList>
    </citation>
    <scope>IDENTIFICATION</scope>
</reference>
<dbReference type="AlphaFoldDB" id="A0A915ENI4"/>
<dbReference type="Proteomes" id="UP000887574">
    <property type="component" value="Unplaced"/>
</dbReference>
<accession>A0A915ENI4</accession>
<dbReference type="WBParaSite" id="jg7764">
    <property type="protein sequence ID" value="jg7764"/>
    <property type="gene ID" value="jg7764"/>
</dbReference>
<keyword evidence="1" id="KW-1185">Reference proteome</keyword>
<evidence type="ECO:0000313" key="1">
    <source>
        <dbReference type="Proteomes" id="UP000887574"/>
    </source>
</evidence>
<name>A0A915ENI4_9BILA</name>
<organism evidence="1 2">
    <name type="scientific">Ditylenchus dipsaci</name>
    <dbReference type="NCBI Taxonomy" id="166011"/>
    <lineage>
        <taxon>Eukaryota</taxon>
        <taxon>Metazoa</taxon>
        <taxon>Ecdysozoa</taxon>
        <taxon>Nematoda</taxon>
        <taxon>Chromadorea</taxon>
        <taxon>Rhabditida</taxon>
        <taxon>Tylenchina</taxon>
        <taxon>Tylenchomorpha</taxon>
        <taxon>Sphaerularioidea</taxon>
        <taxon>Anguinidae</taxon>
        <taxon>Anguininae</taxon>
        <taxon>Ditylenchus</taxon>
    </lineage>
</organism>
<sequence>MTDESQSEDVAEQHLSIMLDFLCIVYFVCRQSIFANSGRSYDKQKFKDAGSKLQPVNWEGNEAYPIQKSSTKSIQLLLVVHKPKCKAA</sequence>
<protein>
    <submittedName>
        <fullName evidence="2">Uncharacterized protein</fullName>
    </submittedName>
</protein>
<proteinExistence type="predicted"/>
<evidence type="ECO:0000313" key="2">
    <source>
        <dbReference type="WBParaSite" id="jg7764"/>
    </source>
</evidence>